<evidence type="ECO:0000313" key="3">
    <source>
        <dbReference type="Proteomes" id="UP000265618"/>
    </source>
</evidence>
<name>A0A9K3D3N6_9EUKA</name>
<protein>
    <submittedName>
        <fullName evidence="2">Uncharacterized protein</fullName>
    </submittedName>
</protein>
<dbReference type="AlphaFoldDB" id="A0A9K3D3N6"/>
<keyword evidence="3" id="KW-1185">Reference proteome</keyword>
<evidence type="ECO:0000313" key="2">
    <source>
        <dbReference type="EMBL" id="GIQ87411.1"/>
    </source>
</evidence>
<accession>A0A9K3D3N6</accession>
<comment type="caution">
    <text evidence="2">The sequence shown here is derived from an EMBL/GenBank/DDBJ whole genome shotgun (WGS) entry which is preliminary data.</text>
</comment>
<feature type="non-terminal residue" evidence="2">
    <location>
        <position position="373"/>
    </location>
</feature>
<sequence>GSAGYCLLGDLLRIRQPSHAATAYSLALCLQPLSHHAMEALSEMEPVVDIEAVTAAGRKRGGYPQHAQHAQQSVTSVTGGEDKESPVIGDHILAHPFFSSGVSLSASPADATPANVSVTATPAGVTSNSGVTSMSGVTGSGVGGMSSFGLSRSALSTSGVGGERERERESEVGDASAAVPYSSTPAYYRESGRVAAPVATPAMHRPMPLSTPYSAVIRGLPTAIKAQTPMRRMAPDRGLHALTSHPLGTARVQRPLPNTASALASTQGERERERERQVTAGMDVTMSPFSQAVLSGVERQQASRVQGEREIERETVPVEAPWLESVMVARQQANRGDWNGCISRCQAVLARHQSPLAKSVLALGLYESGETAQ</sequence>
<gene>
    <name evidence="2" type="ORF">KIPB_009446</name>
</gene>
<dbReference type="Proteomes" id="UP000265618">
    <property type="component" value="Unassembled WGS sequence"/>
</dbReference>
<feature type="region of interest" description="Disordered" evidence="1">
    <location>
        <begin position="61"/>
        <end position="83"/>
    </location>
</feature>
<feature type="compositionally biased region" description="Basic and acidic residues" evidence="1">
    <location>
        <begin position="162"/>
        <end position="171"/>
    </location>
</feature>
<feature type="region of interest" description="Disordered" evidence="1">
    <location>
        <begin position="154"/>
        <end position="176"/>
    </location>
</feature>
<evidence type="ECO:0000256" key="1">
    <source>
        <dbReference type="SAM" id="MobiDB-lite"/>
    </source>
</evidence>
<proteinExistence type="predicted"/>
<feature type="non-terminal residue" evidence="2">
    <location>
        <position position="1"/>
    </location>
</feature>
<organism evidence="2 3">
    <name type="scientific">Kipferlia bialata</name>
    <dbReference type="NCBI Taxonomy" id="797122"/>
    <lineage>
        <taxon>Eukaryota</taxon>
        <taxon>Metamonada</taxon>
        <taxon>Carpediemonas-like organisms</taxon>
        <taxon>Kipferlia</taxon>
    </lineage>
</organism>
<reference evidence="2 3" key="1">
    <citation type="journal article" date="2018" name="PLoS ONE">
        <title>The draft genome of Kipferlia bialata reveals reductive genome evolution in fornicate parasites.</title>
        <authorList>
            <person name="Tanifuji G."/>
            <person name="Takabayashi S."/>
            <person name="Kume K."/>
            <person name="Takagi M."/>
            <person name="Nakayama T."/>
            <person name="Kamikawa R."/>
            <person name="Inagaki Y."/>
            <person name="Hashimoto T."/>
        </authorList>
    </citation>
    <scope>NUCLEOTIDE SEQUENCE [LARGE SCALE GENOMIC DNA]</scope>
    <source>
        <strain evidence="2">NY0173</strain>
    </source>
</reference>
<feature type="compositionally biased region" description="Polar residues" evidence="1">
    <location>
        <begin position="68"/>
        <end position="78"/>
    </location>
</feature>
<dbReference type="EMBL" id="BDIP01003213">
    <property type="protein sequence ID" value="GIQ87411.1"/>
    <property type="molecule type" value="Genomic_DNA"/>
</dbReference>